<protein>
    <submittedName>
        <fullName evidence="2">Uncharacterized protein</fullName>
    </submittedName>
</protein>
<dbReference type="GeneID" id="19201028"/>
<dbReference type="AlphaFoldDB" id="A0A5M3MRD7"/>
<gene>
    <name evidence="2" type="ORF">CONPUDRAFT_137474</name>
</gene>
<proteinExistence type="predicted"/>
<sequence length="172" mass="18957">MELSISECRSRLGIVSVRAPRFGSRRSRYTQPLKLEEAQPSRHGDSVVCFPGNQTCGLWALASYLSSQNAALPCYDLSGKHFGEEPPFLPCLHLECRSELVVTQSAEFRASRCLGNSPNRPQALGALGSSDEMKTLDGTNRPRCHRPGARSSRSSPHILFLECAKSPERLQV</sequence>
<dbReference type="KEGG" id="cput:CONPUDRAFT_137474"/>
<feature type="region of interest" description="Disordered" evidence="1">
    <location>
        <begin position="125"/>
        <end position="153"/>
    </location>
</feature>
<dbReference type="Proteomes" id="UP000053558">
    <property type="component" value="Unassembled WGS sequence"/>
</dbReference>
<name>A0A5M3MRD7_CONPW</name>
<dbReference type="EMBL" id="JH711578">
    <property type="protein sequence ID" value="EIW81646.1"/>
    <property type="molecule type" value="Genomic_DNA"/>
</dbReference>
<evidence type="ECO:0000313" key="3">
    <source>
        <dbReference type="Proteomes" id="UP000053558"/>
    </source>
</evidence>
<evidence type="ECO:0000313" key="2">
    <source>
        <dbReference type="EMBL" id="EIW81646.1"/>
    </source>
</evidence>
<dbReference type="RefSeq" id="XP_007768944.1">
    <property type="nucleotide sequence ID" value="XM_007770754.1"/>
</dbReference>
<comment type="caution">
    <text evidence="2">The sequence shown here is derived from an EMBL/GenBank/DDBJ whole genome shotgun (WGS) entry which is preliminary data.</text>
</comment>
<reference evidence="3" key="1">
    <citation type="journal article" date="2012" name="Science">
        <title>The Paleozoic origin of enzymatic lignin decomposition reconstructed from 31 fungal genomes.</title>
        <authorList>
            <person name="Floudas D."/>
            <person name="Binder M."/>
            <person name="Riley R."/>
            <person name="Barry K."/>
            <person name="Blanchette R.A."/>
            <person name="Henrissat B."/>
            <person name="Martinez A.T."/>
            <person name="Otillar R."/>
            <person name="Spatafora J.W."/>
            <person name="Yadav J.S."/>
            <person name="Aerts A."/>
            <person name="Benoit I."/>
            <person name="Boyd A."/>
            <person name="Carlson A."/>
            <person name="Copeland A."/>
            <person name="Coutinho P.M."/>
            <person name="de Vries R.P."/>
            <person name="Ferreira P."/>
            <person name="Findley K."/>
            <person name="Foster B."/>
            <person name="Gaskell J."/>
            <person name="Glotzer D."/>
            <person name="Gorecki P."/>
            <person name="Heitman J."/>
            <person name="Hesse C."/>
            <person name="Hori C."/>
            <person name="Igarashi K."/>
            <person name="Jurgens J.A."/>
            <person name="Kallen N."/>
            <person name="Kersten P."/>
            <person name="Kohler A."/>
            <person name="Kuees U."/>
            <person name="Kumar T.K.A."/>
            <person name="Kuo A."/>
            <person name="LaButti K."/>
            <person name="Larrondo L.F."/>
            <person name="Lindquist E."/>
            <person name="Ling A."/>
            <person name="Lombard V."/>
            <person name="Lucas S."/>
            <person name="Lundell T."/>
            <person name="Martin R."/>
            <person name="McLaughlin D.J."/>
            <person name="Morgenstern I."/>
            <person name="Morin E."/>
            <person name="Murat C."/>
            <person name="Nagy L.G."/>
            <person name="Nolan M."/>
            <person name="Ohm R.A."/>
            <person name="Patyshakuliyeva A."/>
            <person name="Rokas A."/>
            <person name="Ruiz-Duenas F.J."/>
            <person name="Sabat G."/>
            <person name="Salamov A."/>
            <person name="Samejima M."/>
            <person name="Schmutz J."/>
            <person name="Slot J.C."/>
            <person name="St John F."/>
            <person name="Stenlid J."/>
            <person name="Sun H."/>
            <person name="Sun S."/>
            <person name="Syed K."/>
            <person name="Tsang A."/>
            <person name="Wiebenga A."/>
            <person name="Young D."/>
            <person name="Pisabarro A."/>
            <person name="Eastwood D.C."/>
            <person name="Martin F."/>
            <person name="Cullen D."/>
            <person name="Grigoriev I.V."/>
            <person name="Hibbett D.S."/>
        </authorList>
    </citation>
    <scope>NUCLEOTIDE SEQUENCE [LARGE SCALE GENOMIC DNA]</scope>
    <source>
        <strain evidence="3">RWD-64-598 SS2</strain>
    </source>
</reference>
<accession>A0A5M3MRD7</accession>
<organism evidence="2 3">
    <name type="scientific">Coniophora puteana (strain RWD-64-598)</name>
    <name type="common">Brown rot fungus</name>
    <dbReference type="NCBI Taxonomy" id="741705"/>
    <lineage>
        <taxon>Eukaryota</taxon>
        <taxon>Fungi</taxon>
        <taxon>Dikarya</taxon>
        <taxon>Basidiomycota</taxon>
        <taxon>Agaricomycotina</taxon>
        <taxon>Agaricomycetes</taxon>
        <taxon>Agaricomycetidae</taxon>
        <taxon>Boletales</taxon>
        <taxon>Coniophorineae</taxon>
        <taxon>Coniophoraceae</taxon>
        <taxon>Coniophora</taxon>
    </lineage>
</organism>
<evidence type="ECO:0000256" key="1">
    <source>
        <dbReference type="SAM" id="MobiDB-lite"/>
    </source>
</evidence>
<keyword evidence="3" id="KW-1185">Reference proteome</keyword>